<evidence type="ECO:0000313" key="6">
    <source>
        <dbReference type="Proteomes" id="UP001218246"/>
    </source>
</evidence>
<dbReference type="InterPro" id="IPR050624">
    <property type="entry name" value="HTH-type_Tx_Regulator"/>
</dbReference>
<name>A0ABT6H5D1_9BACI</name>
<dbReference type="PANTHER" id="PTHR43479:SF11">
    <property type="entry name" value="ACREF_ENVCD OPERON REPRESSOR-RELATED"/>
    <property type="match status" value="1"/>
</dbReference>
<protein>
    <submittedName>
        <fullName evidence="5">TetR/AcrR family transcriptional regulator</fullName>
    </submittedName>
</protein>
<dbReference type="SUPFAM" id="SSF46689">
    <property type="entry name" value="Homeodomain-like"/>
    <property type="match status" value="1"/>
</dbReference>
<evidence type="ECO:0000256" key="1">
    <source>
        <dbReference type="ARBA" id="ARBA00022491"/>
    </source>
</evidence>
<reference evidence="5 6" key="1">
    <citation type="submission" date="2023-04" db="EMBL/GenBank/DDBJ databases">
        <title>Ectobacillus antri isolated from activated sludge.</title>
        <authorList>
            <person name="Yan P."/>
            <person name="Liu X."/>
        </authorList>
    </citation>
    <scope>NUCLEOTIDE SEQUENCE [LARGE SCALE GENOMIC DNA]</scope>
    <source>
        <strain evidence="5 6">C18H</strain>
    </source>
</reference>
<proteinExistence type="predicted"/>
<feature type="domain" description="HTH tetR-type" evidence="4">
    <location>
        <begin position="12"/>
        <end position="72"/>
    </location>
</feature>
<evidence type="ECO:0000259" key="4">
    <source>
        <dbReference type="PROSITE" id="PS50977"/>
    </source>
</evidence>
<evidence type="ECO:0000256" key="2">
    <source>
        <dbReference type="ARBA" id="ARBA00023125"/>
    </source>
</evidence>
<dbReference type="SUPFAM" id="SSF48498">
    <property type="entry name" value="Tetracyclin repressor-like, C-terminal domain"/>
    <property type="match status" value="1"/>
</dbReference>
<dbReference type="InterPro" id="IPR009057">
    <property type="entry name" value="Homeodomain-like_sf"/>
</dbReference>
<gene>
    <name evidence="5" type="ORF">P6P90_10770</name>
</gene>
<feature type="DNA-binding region" description="H-T-H motif" evidence="3">
    <location>
        <begin position="35"/>
        <end position="54"/>
    </location>
</feature>
<dbReference type="PANTHER" id="PTHR43479">
    <property type="entry name" value="ACREF/ENVCD OPERON REPRESSOR-RELATED"/>
    <property type="match status" value="1"/>
</dbReference>
<dbReference type="PROSITE" id="PS01081">
    <property type="entry name" value="HTH_TETR_1"/>
    <property type="match status" value="1"/>
</dbReference>
<dbReference type="Pfam" id="PF00440">
    <property type="entry name" value="TetR_N"/>
    <property type="match status" value="1"/>
</dbReference>
<dbReference type="PROSITE" id="PS50977">
    <property type="entry name" value="HTH_TETR_2"/>
    <property type="match status" value="1"/>
</dbReference>
<comment type="caution">
    <text evidence="5">The sequence shown here is derived from an EMBL/GenBank/DDBJ whole genome shotgun (WGS) entry which is preliminary data.</text>
</comment>
<evidence type="ECO:0000256" key="3">
    <source>
        <dbReference type="PROSITE-ProRule" id="PRU00335"/>
    </source>
</evidence>
<accession>A0ABT6H5D1</accession>
<dbReference type="RefSeq" id="WP_124565100.1">
    <property type="nucleotide sequence ID" value="NZ_JARRRY010000008.1"/>
</dbReference>
<dbReference type="InterPro" id="IPR001647">
    <property type="entry name" value="HTH_TetR"/>
</dbReference>
<keyword evidence="6" id="KW-1185">Reference proteome</keyword>
<dbReference type="Gene3D" id="1.10.357.10">
    <property type="entry name" value="Tetracycline Repressor, domain 2"/>
    <property type="match status" value="1"/>
</dbReference>
<dbReference type="Proteomes" id="UP001218246">
    <property type="component" value="Unassembled WGS sequence"/>
</dbReference>
<dbReference type="Gene3D" id="1.10.10.60">
    <property type="entry name" value="Homeodomain-like"/>
    <property type="match status" value="1"/>
</dbReference>
<dbReference type="PRINTS" id="PR00455">
    <property type="entry name" value="HTHTETR"/>
</dbReference>
<sequence>MALSEDQMKAMHKKREKILQEATMLFAVHGYNDTTIAKVANAAGISFGSVFTYFASKEELFYATIKEPLEKLGEELLSFDSNAVNPMKEIEALVQKHVLLISQQPVYLRLFQQVLGQPERFKREFEILNQFFQLFQNKMGILIKRGQELGQLRILHVEAVAISYLSFLNGLRLTTIDGPEHDVWKLFVPCGIQLFGPVE</sequence>
<dbReference type="EMBL" id="JARULN010000009">
    <property type="protein sequence ID" value="MDG5754453.1"/>
    <property type="molecule type" value="Genomic_DNA"/>
</dbReference>
<organism evidence="5 6">
    <name type="scientific">Ectobacillus antri</name>
    <dbReference type="NCBI Taxonomy" id="2486280"/>
    <lineage>
        <taxon>Bacteria</taxon>
        <taxon>Bacillati</taxon>
        <taxon>Bacillota</taxon>
        <taxon>Bacilli</taxon>
        <taxon>Bacillales</taxon>
        <taxon>Bacillaceae</taxon>
        <taxon>Ectobacillus</taxon>
    </lineage>
</organism>
<evidence type="ECO:0000313" key="5">
    <source>
        <dbReference type="EMBL" id="MDG5754453.1"/>
    </source>
</evidence>
<dbReference type="InterPro" id="IPR023772">
    <property type="entry name" value="DNA-bd_HTH_TetR-type_CS"/>
</dbReference>
<dbReference type="InterPro" id="IPR036271">
    <property type="entry name" value="Tet_transcr_reg_TetR-rel_C_sf"/>
</dbReference>
<keyword evidence="2 3" id="KW-0238">DNA-binding</keyword>
<keyword evidence="1" id="KW-0678">Repressor</keyword>